<evidence type="ECO:0000256" key="2">
    <source>
        <dbReference type="ARBA" id="ARBA00022801"/>
    </source>
</evidence>
<accession>E2SC59</accession>
<dbReference type="PANTHER" id="PTHR30023">
    <property type="entry name" value="D-ALANYL-D-ALANINE CARBOXYPEPTIDASE"/>
    <property type="match status" value="1"/>
</dbReference>
<dbReference type="NCBIfam" id="TIGR00666">
    <property type="entry name" value="PBP4"/>
    <property type="match status" value="1"/>
</dbReference>
<dbReference type="STRING" id="585531.HMPREF0063_11618"/>
<dbReference type="EC" id="3.4.16.4" evidence="3"/>
<dbReference type="InterPro" id="IPR012338">
    <property type="entry name" value="Beta-lactam/transpept-like"/>
</dbReference>
<keyword evidence="3" id="KW-0121">Carboxypeptidase</keyword>
<dbReference type="GO" id="GO:0006508">
    <property type="term" value="P:proteolysis"/>
    <property type="evidence" value="ECO:0007669"/>
    <property type="project" value="InterPro"/>
</dbReference>
<dbReference type="GO" id="GO:0000270">
    <property type="term" value="P:peptidoglycan metabolic process"/>
    <property type="evidence" value="ECO:0007669"/>
    <property type="project" value="TreeGrafter"/>
</dbReference>
<protein>
    <submittedName>
        <fullName evidence="3">D-alanyl-D-alanine carboxypeptidase/D-alanyl-D-alanine-endopeptidase</fullName>
        <ecNumber evidence="3">3.4.16.4</ecNumber>
    </submittedName>
</protein>
<dbReference type="EMBL" id="ACLF03000005">
    <property type="protein sequence ID" value="EFQ83345.1"/>
    <property type="molecule type" value="Genomic_DNA"/>
</dbReference>
<comment type="similarity">
    <text evidence="1">Belongs to the peptidase S13 family.</text>
</comment>
<comment type="caution">
    <text evidence="3">The sequence shown here is derived from an EMBL/GenBank/DDBJ whole genome shotgun (WGS) entry which is preliminary data.</text>
</comment>
<dbReference type="AlphaFoldDB" id="E2SC59"/>
<evidence type="ECO:0000256" key="1">
    <source>
        <dbReference type="ARBA" id="ARBA00006096"/>
    </source>
</evidence>
<dbReference type="Gene3D" id="3.40.710.10">
    <property type="entry name" value="DD-peptidase/beta-lactamase superfamily"/>
    <property type="match status" value="1"/>
</dbReference>
<dbReference type="Proteomes" id="UP000003111">
    <property type="component" value="Unassembled WGS sequence"/>
</dbReference>
<reference evidence="3" key="1">
    <citation type="submission" date="2010-08" db="EMBL/GenBank/DDBJ databases">
        <authorList>
            <person name="Muzny D."/>
            <person name="Qin X."/>
            <person name="Buhay C."/>
            <person name="Dugan-Rocha S."/>
            <person name="Ding Y."/>
            <person name="Chen G."/>
            <person name="Hawes A."/>
            <person name="Holder M."/>
            <person name="Jhangiani S."/>
            <person name="Johnson A."/>
            <person name="Khan Z."/>
            <person name="Li Z."/>
            <person name="Liu W."/>
            <person name="Liu X."/>
            <person name="Perez L."/>
            <person name="Shen H."/>
            <person name="Wang Q."/>
            <person name="Watt J."/>
            <person name="Xi L."/>
            <person name="Xin Y."/>
            <person name="Zhou J."/>
            <person name="Deng J."/>
            <person name="Jiang H."/>
            <person name="Liu Y."/>
            <person name="Qu J."/>
            <person name="Song X.-Z."/>
            <person name="Zhang L."/>
            <person name="Villasana D."/>
            <person name="Johnson A."/>
            <person name="Liu J."/>
            <person name="Liyanage D."/>
            <person name="Lorensuhewa L."/>
            <person name="Robinson T."/>
            <person name="Song A."/>
            <person name="Song B.-B."/>
            <person name="Dinh H."/>
            <person name="Thornton R."/>
            <person name="Coyle M."/>
            <person name="Francisco L."/>
            <person name="Jackson L."/>
            <person name="Javaid M."/>
            <person name="Korchina V."/>
            <person name="Kovar C."/>
            <person name="Mata R."/>
            <person name="Mathew T."/>
            <person name="Ngo R."/>
            <person name="Nguyen L."/>
            <person name="Nguyen N."/>
            <person name="Okwuonu G."/>
            <person name="Ongeri F."/>
            <person name="Pham C."/>
            <person name="Simmons D."/>
            <person name="Wilczek-Boney K."/>
            <person name="Hale W."/>
            <person name="Jakkamsetti A."/>
            <person name="Pham P."/>
            <person name="Ruth R."/>
            <person name="San Lucas F."/>
            <person name="Warren J."/>
            <person name="Zhang J."/>
            <person name="Zhao Z."/>
            <person name="Zhou C."/>
            <person name="Zhu D."/>
            <person name="Lee S."/>
            <person name="Bess C."/>
            <person name="Blankenburg K."/>
            <person name="Forbes L."/>
            <person name="Fu Q."/>
            <person name="Gubbala S."/>
            <person name="Hirani K."/>
            <person name="Jayaseelan J.C."/>
            <person name="Lara F."/>
            <person name="Munidasa M."/>
            <person name="Palculict T."/>
            <person name="Patil S."/>
            <person name="Pu L.-L."/>
            <person name="Saada N."/>
            <person name="Tang L."/>
            <person name="Weissenberger G."/>
            <person name="Zhu Y."/>
            <person name="Hemphill L."/>
            <person name="Shang Y."/>
            <person name="Youmans B."/>
            <person name="Ayvaz T."/>
            <person name="Ross M."/>
            <person name="Santibanez J."/>
            <person name="Aqrawi P."/>
            <person name="Gross S."/>
            <person name="Joshi V."/>
            <person name="Fowler G."/>
            <person name="Nazareth L."/>
            <person name="Reid J."/>
            <person name="Worley K."/>
            <person name="Petrosino J."/>
            <person name="Highlander S."/>
            <person name="Gibbs R."/>
        </authorList>
    </citation>
    <scope>NUCLEOTIDE SEQUENCE [LARGE SCALE GENOMIC DNA]</scope>
    <source>
        <strain evidence="3">DSM 15272</strain>
    </source>
</reference>
<sequence>MAHVTGRAERRVLWSVLTTLLVVGLLAAAGTVAVQAHRAGDLNGLLCDGPCGPEYIAAPEGLEPAVPVVLGPAAEEIGRVDPVRVSSAVSDALASPALGPHTGLSVREVGSGEEVIVTNTDAFVPASTTKLMTGFAARALLDPGLRLRTEARLDEGRVVLVGGGDPYLQGEPSPEPAYGVRADLASLADRTVTALRSRGLSQVALGHDSTLFVGPSASDRWEPSYVPDDIVTPVSALWVDRGVRGGVRDDDPAAFAATRFAELLTERGITVTSVEPVALGAGSSALAAVGSAPLAQILERMELASDNEAAEVILRHVAIAAGEDASFVGGATAVRRTLAAAGLDVSDLQTYDGSGLSRANRATPSMLSDLVARASADPATAALLTDLPVAGFSGTLDDRFGPVPVARGLVRAKTGTLTGVHSLAGTVTTADGAVLAFAMMVDGTEAVPGLETQAAVDAVVAALAGCTCVR</sequence>
<dbReference type="Pfam" id="PF02113">
    <property type="entry name" value="Peptidase_S13"/>
    <property type="match status" value="2"/>
</dbReference>
<dbReference type="SUPFAM" id="SSF56601">
    <property type="entry name" value="beta-lactamase/transpeptidase-like"/>
    <property type="match status" value="1"/>
</dbReference>
<dbReference type="PRINTS" id="PR00922">
    <property type="entry name" value="DADACBPTASE3"/>
</dbReference>
<keyword evidence="3" id="KW-0645">Protease</keyword>
<organism evidence="3 4">
    <name type="scientific">Aeromicrobium marinum DSM 15272</name>
    <dbReference type="NCBI Taxonomy" id="585531"/>
    <lineage>
        <taxon>Bacteria</taxon>
        <taxon>Bacillati</taxon>
        <taxon>Actinomycetota</taxon>
        <taxon>Actinomycetes</taxon>
        <taxon>Propionibacteriales</taxon>
        <taxon>Nocardioidaceae</taxon>
        <taxon>Aeromicrobium</taxon>
    </lineage>
</organism>
<keyword evidence="2 3" id="KW-0378">Hydrolase</keyword>
<name>E2SC59_9ACTN</name>
<dbReference type="InterPro" id="IPR000667">
    <property type="entry name" value="Peptidase_S13"/>
</dbReference>
<dbReference type="PANTHER" id="PTHR30023:SF0">
    <property type="entry name" value="PENICILLIN-SENSITIVE CARBOXYPEPTIDASE A"/>
    <property type="match status" value="1"/>
</dbReference>
<dbReference type="MEROPS" id="S13.004"/>
<gene>
    <name evidence="3" type="primary">dacB</name>
    <name evidence="3" type="ORF">HMPREF0063_11618</name>
</gene>
<dbReference type="eggNOG" id="COG2027">
    <property type="taxonomic scope" value="Bacteria"/>
</dbReference>
<evidence type="ECO:0000313" key="3">
    <source>
        <dbReference type="EMBL" id="EFQ83345.1"/>
    </source>
</evidence>
<proteinExistence type="inferred from homology"/>
<evidence type="ECO:0000313" key="4">
    <source>
        <dbReference type="Proteomes" id="UP000003111"/>
    </source>
</evidence>
<dbReference type="HOGENOM" id="CLU_017692_0_1_11"/>
<dbReference type="GO" id="GO:0009002">
    <property type="term" value="F:serine-type D-Ala-D-Ala carboxypeptidase activity"/>
    <property type="evidence" value="ECO:0007669"/>
    <property type="project" value="UniProtKB-EC"/>
</dbReference>
<keyword evidence="4" id="KW-1185">Reference proteome</keyword>